<feature type="domain" description="XPG-I" evidence="17">
    <location>
        <begin position="138"/>
        <end position="214"/>
    </location>
</feature>
<dbReference type="PRINTS" id="PR00853">
    <property type="entry name" value="XPGRADSUPER"/>
</dbReference>
<evidence type="ECO:0000256" key="12">
    <source>
        <dbReference type="ARBA" id="ARBA00023125"/>
    </source>
</evidence>
<evidence type="ECO:0000256" key="16">
    <source>
        <dbReference type="PROSITE-ProRule" id="PRU00339"/>
    </source>
</evidence>
<dbReference type="PANTHER" id="PTHR11081:SF65">
    <property type="entry name" value="DNA DAMAGE-INDUCIBLE PROTEIN DIN7-RELATED"/>
    <property type="match status" value="1"/>
</dbReference>
<keyword evidence="14" id="KW-0234">DNA repair</keyword>
<protein>
    <recommendedName>
        <fullName evidence="21">Exonuclease 1</fullName>
    </recommendedName>
</protein>
<evidence type="ECO:0000256" key="8">
    <source>
        <dbReference type="ARBA" id="ARBA00022801"/>
    </source>
</evidence>
<dbReference type="Gene3D" id="1.10.150.20">
    <property type="entry name" value="5' to 3' exonuclease, C-terminal subdomain"/>
    <property type="match status" value="1"/>
</dbReference>
<evidence type="ECO:0000256" key="9">
    <source>
        <dbReference type="ARBA" id="ARBA00022839"/>
    </source>
</evidence>
<evidence type="ECO:0000256" key="3">
    <source>
        <dbReference type="ARBA" id="ARBA00010563"/>
    </source>
</evidence>
<evidence type="ECO:0000259" key="18">
    <source>
        <dbReference type="SMART" id="SM00485"/>
    </source>
</evidence>
<dbReference type="InterPro" id="IPR037315">
    <property type="entry name" value="EXO1_H3TH"/>
</dbReference>
<gene>
    <name evidence="19" type="ORF">MHBO_003046</name>
</gene>
<dbReference type="InterPro" id="IPR006085">
    <property type="entry name" value="XPG_DNA_repair_N"/>
</dbReference>
<keyword evidence="20" id="KW-1185">Reference proteome</keyword>
<comment type="cofactor">
    <cofactor evidence="1">
        <name>Mg(2+)</name>
        <dbReference type="ChEBI" id="CHEBI:18420"/>
    </cofactor>
</comment>
<evidence type="ECO:0000256" key="11">
    <source>
        <dbReference type="ARBA" id="ARBA00022881"/>
    </source>
</evidence>
<dbReference type="InterPro" id="IPR008918">
    <property type="entry name" value="HhH2"/>
</dbReference>
<evidence type="ECO:0000256" key="10">
    <source>
        <dbReference type="ARBA" id="ARBA00022842"/>
    </source>
</evidence>
<dbReference type="Pfam" id="PF00752">
    <property type="entry name" value="XPG_N"/>
    <property type="match status" value="1"/>
</dbReference>
<organism evidence="19 20">
    <name type="scientific">Bonamia ostreae</name>
    <dbReference type="NCBI Taxonomy" id="126728"/>
    <lineage>
        <taxon>Eukaryota</taxon>
        <taxon>Sar</taxon>
        <taxon>Rhizaria</taxon>
        <taxon>Endomyxa</taxon>
        <taxon>Ascetosporea</taxon>
        <taxon>Haplosporida</taxon>
        <taxon>Bonamia</taxon>
    </lineage>
</organism>
<keyword evidence="6" id="KW-0479">Metal-binding</keyword>
<keyword evidence="10" id="KW-0460">Magnesium</keyword>
<keyword evidence="8" id="KW-0378">Hydrolase</keyword>
<feature type="domain" description="XPG N-terminal" evidence="18">
    <location>
        <begin position="1"/>
        <end position="99"/>
    </location>
</feature>
<name>A0ABV2APB4_9EUKA</name>
<evidence type="ECO:0000313" key="20">
    <source>
        <dbReference type="Proteomes" id="UP001439008"/>
    </source>
</evidence>
<dbReference type="CDD" id="cd09908">
    <property type="entry name" value="H3TH_EXO1"/>
    <property type="match status" value="1"/>
</dbReference>
<evidence type="ECO:0000256" key="14">
    <source>
        <dbReference type="ARBA" id="ARBA00023204"/>
    </source>
</evidence>
<keyword evidence="9" id="KW-0269">Exonuclease</keyword>
<dbReference type="InterPro" id="IPR036279">
    <property type="entry name" value="5-3_exonuclease_C_sf"/>
</dbReference>
<evidence type="ECO:0000256" key="6">
    <source>
        <dbReference type="ARBA" id="ARBA00022723"/>
    </source>
</evidence>
<dbReference type="Pfam" id="PF00867">
    <property type="entry name" value="XPG_I"/>
    <property type="match status" value="1"/>
</dbReference>
<evidence type="ECO:0000256" key="2">
    <source>
        <dbReference type="ARBA" id="ARBA00004123"/>
    </source>
</evidence>
<comment type="caution">
    <text evidence="19">The sequence shown here is derived from an EMBL/GenBank/DDBJ whole genome shotgun (WGS) entry which is preliminary data.</text>
</comment>
<evidence type="ECO:0000256" key="4">
    <source>
        <dbReference type="ARBA" id="ARBA00022553"/>
    </source>
</evidence>
<keyword evidence="16" id="KW-0802">TPR repeat</keyword>
<dbReference type="InterPro" id="IPR029060">
    <property type="entry name" value="PIN-like_dom_sf"/>
</dbReference>
<keyword evidence="7" id="KW-0227">DNA damage</keyword>
<dbReference type="PROSITE" id="PS50005">
    <property type="entry name" value="TPR"/>
    <property type="match status" value="1"/>
</dbReference>
<evidence type="ECO:0000259" key="17">
    <source>
        <dbReference type="SMART" id="SM00484"/>
    </source>
</evidence>
<dbReference type="SMART" id="SM00485">
    <property type="entry name" value="XPGN"/>
    <property type="match status" value="1"/>
</dbReference>
<keyword evidence="5" id="KW-0540">Nuclease</keyword>
<keyword evidence="15" id="KW-0539">Nucleus</keyword>
<evidence type="ECO:0000313" key="19">
    <source>
        <dbReference type="EMBL" id="MES1921520.1"/>
    </source>
</evidence>
<dbReference type="SMART" id="SM00279">
    <property type="entry name" value="HhH2"/>
    <property type="match status" value="1"/>
</dbReference>
<comment type="subcellular location">
    <subcellularLocation>
        <location evidence="2">Nucleus</location>
    </subcellularLocation>
</comment>
<dbReference type="SUPFAM" id="SSF88723">
    <property type="entry name" value="PIN domain-like"/>
    <property type="match status" value="1"/>
</dbReference>
<dbReference type="CDD" id="cd09857">
    <property type="entry name" value="PIN_EXO1"/>
    <property type="match status" value="1"/>
</dbReference>
<dbReference type="SUPFAM" id="SSF47807">
    <property type="entry name" value="5' to 3' exonuclease, C-terminal subdomain"/>
    <property type="match status" value="1"/>
</dbReference>
<dbReference type="InterPro" id="IPR044752">
    <property type="entry name" value="PIN-like_EXO1"/>
</dbReference>
<dbReference type="Gene3D" id="3.40.50.1010">
    <property type="entry name" value="5'-nuclease"/>
    <property type="match status" value="1"/>
</dbReference>
<dbReference type="InterPro" id="IPR019974">
    <property type="entry name" value="XPG_CS"/>
</dbReference>
<keyword evidence="12" id="KW-0238">DNA-binding</keyword>
<reference evidence="19 20" key="1">
    <citation type="journal article" date="2024" name="BMC Biol.">
        <title>Comparative genomics of Ascetosporea gives new insight into the evolutionary basis for animal parasitism in Rhizaria.</title>
        <authorList>
            <person name="Hiltunen Thoren M."/>
            <person name="Onut-Brannstrom I."/>
            <person name="Alfjorden A."/>
            <person name="Peckova H."/>
            <person name="Swords F."/>
            <person name="Hooper C."/>
            <person name="Holzer A.S."/>
            <person name="Bass D."/>
            <person name="Burki F."/>
        </authorList>
    </citation>
    <scope>NUCLEOTIDE SEQUENCE [LARGE SCALE GENOMIC DNA]</scope>
    <source>
        <strain evidence="19">20-A016</strain>
    </source>
</reference>
<dbReference type="PROSITE" id="PS00842">
    <property type="entry name" value="XPG_2"/>
    <property type="match status" value="1"/>
</dbReference>
<dbReference type="InterPro" id="IPR006084">
    <property type="entry name" value="XPG/Rad2"/>
</dbReference>
<dbReference type="EMBL" id="JBDODL010001437">
    <property type="protein sequence ID" value="MES1921520.1"/>
    <property type="molecule type" value="Genomic_DNA"/>
</dbReference>
<evidence type="ECO:0000256" key="1">
    <source>
        <dbReference type="ARBA" id="ARBA00001946"/>
    </source>
</evidence>
<evidence type="ECO:0000256" key="15">
    <source>
        <dbReference type="ARBA" id="ARBA00023242"/>
    </source>
</evidence>
<dbReference type="PANTHER" id="PTHR11081">
    <property type="entry name" value="FLAP ENDONUCLEASE FAMILY MEMBER"/>
    <property type="match status" value="1"/>
</dbReference>
<evidence type="ECO:0000256" key="5">
    <source>
        <dbReference type="ARBA" id="ARBA00022722"/>
    </source>
</evidence>
<keyword evidence="4" id="KW-0597">Phosphoprotein</keyword>
<comment type="similarity">
    <text evidence="3">Belongs to the XPG/RAD2 endonuclease family. EXO1 subfamily.</text>
</comment>
<dbReference type="Proteomes" id="UP001439008">
    <property type="component" value="Unassembled WGS sequence"/>
</dbReference>
<feature type="repeat" description="TPR" evidence="16">
    <location>
        <begin position="96"/>
        <end position="129"/>
    </location>
</feature>
<dbReference type="SMART" id="SM00484">
    <property type="entry name" value="XPGI"/>
    <property type="match status" value="1"/>
</dbReference>
<evidence type="ECO:0008006" key="21">
    <source>
        <dbReference type="Google" id="ProtNLM"/>
    </source>
</evidence>
<keyword evidence="11" id="KW-0267">Excision nuclease</keyword>
<proteinExistence type="inferred from homology"/>
<sequence>MGIKGLLPLLKNIYDEINIDKYKGQKVAVDTYCWLHKAVFSCSYELVLGRPTTKHIVYCVNRVKKLLALGVTPVMVFDGARLEQKADEERERRKKRRENKEKGMRFLGKGNIKEATKYFQRAVDVKPEMAHQLITELRKLNVECIVAPYEADAQLAYLSITDKVSCVITEDSDLLVFGCKAVLFKMDSAGNGTEIRLEDLGQVSSVKFLSNFSFGNWTQRMLQEMCVLSGCDYLPSIPRIGLKKAYNLIHHYRNLEKAVRHLRHEGKYDVPDRYEQRAERAVLTFRHQLVFDPSKRDQTNLREIPSYLFKKELTFLGEFIF</sequence>
<keyword evidence="13" id="KW-0496">Mitochondrion</keyword>
<dbReference type="InterPro" id="IPR006086">
    <property type="entry name" value="XPG-I_dom"/>
</dbReference>
<evidence type="ECO:0000256" key="7">
    <source>
        <dbReference type="ARBA" id="ARBA00022763"/>
    </source>
</evidence>
<accession>A0ABV2APB4</accession>
<evidence type="ECO:0000256" key="13">
    <source>
        <dbReference type="ARBA" id="ARBA00023128"/>
    </source>
</evidence>
<dbReference type="InterPro" id="IPR019734">
    <property type="entry name" value="TPR_rpt"/>
</dbReference>